<dbReference type="AlphaFoldDB" id="A0A7G7G870"/>
<dbReference type="InterPro" id="IPR054272">
    <property type="entry name" value="DUF7003"/>
</dbReference>
<dbReference type="RefSeq" id="WP_185274206.1">
    <property type="nucleotide sequence ID" value="NZ_CP055156.1"/>
</dbReference>
<dbReference type="Pfam" id="PF22535">
    <property type="entry name" value="DUF7003"/>
    <property type="match status" value="1"/>
</dbReference>
<reference evidence="1 2" key="1">
    <citation type="journal article" date="2018" name="Int. J. Syst. Evol. Microbiol.">
        <title>Adhaeribacter swui sp. nov., isolated from wet mud.</title>
        <authorList>
            <person name="Kim D.U."/>
            <person name="Kim K.W."/>
            <person name="Kang M.S."/>
            <person name="Kim J.Y."/>
            <person name="Jang J.H."/>
            <person name="Kim M.K."/>
        </authorList>
    </citation>
    <scope>NUCLEOTIDE SEQUENCE [LARGE SCALE GENOMIC DNA]</scope>
    <source>
        <strain evidence="1 2">KCTC 52873</strain>
    </source>
</reference>
<gene>
    <name evidence="1" type="ORF">HUW51_11715</name>
</gene>
<dbReference type="EMBL" id="CP055156">
    <property type="protein sequence ID" value="QNF33354.1"/>
    <property type="molecule type" value="Genomic_DNA"/>
</dbReference>
<evidence type="ECO:0000313" key="1">
    <source>
        <dbReference type="EMBL" id="QNF33354.1"/>
    </source>
</evidence>
<keyword evidence="2" id="KW-1185">Reference proteome</keyword>
<proteinExistence type="predicted"/>
<sequence>MTEEEILNTLNHSNDGYYCSFVELGHVYSYLIDCRLNVFCANDGRWAIAIERLGYNPRAGAIILDINYYGNCLNNLESYNGRPTSYYSIYPIDADSFNKTIDGESLRPDAKFWLVRGQRISLSHNKQEYVDAGIELKEYEPDEISAEEIGRLVVPQYQDLFRATDNELYKSIPADLKKILVVDEWFHKDFQLQFSPIMTDEHLRQTYEFNKNLTGLAEMTFESFAQSYRCQAILKDDWNRDNWENNRPSSYETWRLIAKVIVTKDPDQYKPILQPNTHWTNWPDSGSM</sequence>
<protein>
    <submittedName>
        <fullName evidence="1">Uncharacterized protein</fullName>
    </submittedName>
</protein>
<dbReference type="KEGG" id="aswu:HUW51_11715"/>
<organism evidence="1 2">
    <name type="scientific">Adhaeribacter swui</name>
    <dbReference type="NCBI Taxonomy" id="2086471"/>
    <lineage>
        <taxon>Bacteria</taxon>
        <taxon>Pseudomonadati</taxon>
        <taxon>Bacteroidota</taxon>
        <taxon>Cytophagia</taxon>
        <taxon>Cytophagales</taxon>
        <taxon>Hymenobacteraceae</taxon>
        <taxon>Adhaeribacter</taxon>
    </lineage>
</organism>
<name>A0A7G7G870_9BACT</name>
<evidence type="ECO:0000313" key="2">
    <source>
        <dbReference type="Proteomes" id="UP000515237"/>
    </source>
</evidence>
<dbReference type="Proteomes" id="UP000515237">
    <property type="component" value="Chromosome"/>
</dbReference>
<accession>A0A7G7G870</accession>